<organism evidence="9">
    <name type="scientific">Mesocestoides corti</name>
    <name type="common">Flatworm</name>
    <dbReference type="NCBI Taxonomy" id="53468"/>
    <lineage>
        <taxon>Eukaryota</taxon>
        <taxon>Metazoa</taxon>
        <taxon>Spiralia</taxon>
        <taxon>Lophotrochozoa</taxon>
        <taxon>Platyhelminthes</taxon>
        <taxon>Cestoda</taxon>
        <taxon>Eucestoda</taxon>
        <taxon>Cyclophyllidea</taxon>
        <taxon>Mesocestoididae</taxon>
        <taxon>Mesocestoides</taxon>
    </lineage>
</organism>
<feature type="coiled-coil region" evidence="7">
    <location>
        <begin position="62"/>
        <end position="110"/>
    </location>
</feature>
<evidence type="ECO:0000313" key="9">
    <source>
        <dbReference type="WBParaSite" id="MCU_007529-RA"/>
    </source>
</evidence>
<evidence type="ECO:0000256" key="4">
    <source>
        <dbReference type="ARBA" id="ARBA00023163"/>
    </source>
</evidence>
<dbReference type="SUPFAM" id="SSF57959">
    <property type="entry name" value="Leucine zipper domain"/>
    <property type="match status" value="1"/>
</dbReference>
<keyword evidence="5" id="KW-0539">Nucleus</keyword>
<evidence type="ECO:0000256" key="1">
    <source>
        <dbReference type="ARBA" id="ARBA00022843"/>
    </source>
</evidence>
<proteinExistence type="predicted"/>
<evidence type="ECO:0000256" key="7">
    <source>
        <dbReference type="SAM" id="Coils"/>
    </source>
</evidence>
<evidence type="ECO:0000256" key="6">
    <source>
        <dbReference type="ARBA" id="ARBA00040165"/>
    </source>
</evidence>
<reference evidence="9" key="1">
    <citation type="submission" date="2019-11" db="UniProtKB">
        <authorList>
            <consortium name="WormBaseParasite"/>
        </authorList>
    </citation>
    <scope>IDENTIFICATION</scope>
</reference>
<evidence type="ECO:0000256" key="5">
    <source>
        <dbReference type="ARBA" id="ARBA00023242"/>
    </source>
</evidence>
<name>A0A5K3FDU0_MESCO</name>
<dbReference type="SMART" id="SM00338">
    <property type="entry name" value="BRLZ"/>
    <property type="match status" value="1"/>
</dbReference>
<sequence>MINFSHQPAYGLILPGKRNQCTTVICPSYVAGRKRARLDFLSEEEKAIRRKLLNREAAQKARDRKKDTIRSMEQCIQDLQVENFKLRQTINSLKNKCRDHELKFISLRQEIKAFTEISKCKRRRQIEPIESAVLVLCLLALSYLHLLSRVQVSLRLIVVGMLILSSRTASSQTFLPRLQFRLRKCPKTQPMR</sequence>
<keyword evidence="7" id="KW-0175">Coiled coil</keyword>
<dbReference type="Gene3D" id="1.20.5.170">
    <property type="match status" value="1"/>
</dbReference>
<keyword evidence="4" id="KW-0804">Transcription</keyword>
<accession>A0A5K3FDU0</accession>
<evidence type="ECO:0000259" key="8">
    <source>
        <dbReference type="PROSITE" id="PS50217"/>
    </source>
</evidence>
<keyword evidence="3" id="KW-0238">DNA-binding</keyword>
<keyword evidence="2" id="KW-0805">Transcription regulation</keyword>
<dbReference type="InterPro" id="IPR004827">
    <property type="entry name" value="bZIP"/>
</dbReference>
<dbReference type="PROSITE" id="PS50217">
    <property type="entry name" value="BZIP"/>
    <property type="match status" value="1"/>
</dbReference>
<dbReference type="PANTHER" id="PTHR46542:SF1">
    <property type="entry name" value="X-BOX BINDING PROTEIN 1"/>
    <property type="match status" value="1"/>
</dbReference>
<dbReference type="PANTHER" id="PTHR46542">
    <property type="entry name" value="X-BOX BINDING PROTEIN 1"/>
    <property type="match status" value="1"/>
</dbReference>
<dbReference type="WBParaSite" id="MCU_007529-RA">
    <property type="protein sequence ID" value="MCU_007529-RA"/>
    <property type="gene ID" value="MCU_007529"/>
</dbReference>
<dbReference type="InterPro" id="IPR046347">
    <property type="entry name" value="bZIP_sf"/>
</dbReference>
<dbReference type="GO" id="GO:0000981">
    <property type="term" value="F:DNA-binding transcription factor activity, RNA polymerase II-specific"/>
    <property type="evidence" value="ECO:0007669"/>
    <property type="project" value="TreeGrafter"/>
</dbReference>
<dbReference type="GO" id="GO:0005634">
    <property type="term" value="C:nucleus"/>
    <property type="evidence" value="ECO:0007669"/>
    <property type="project" value="TreeGrafter"/>
</dbReference>
<dbReference type="GO" id="GO:0000977">
    <property type="term" value="F:RNA polymerase II transcription regulatory region sequence-specific DNA binding"/>
    <property type="evidence" value="ECO:0007669"/>
    <property type="project" value="TreeGrafter"/>
</dbReference>
<keyword evidence="1" id="KW-0832">Ubl conjugation</keyword>
<dbReference type="InterPro" id="IPR052470">
    <property type="entry name" value="ER_Stress-Reg_TF"/>
</dbReference>
<feature type="domain" description="BZIP" evidence="8">
    <location>
        <begin position="44"/>
        <end position="96"/>
    </location>
</feature>
<evidence type="ECO:0000256" key="3">
    <source>
        <dbReference type="ARBA" id="ARBA00023125"/>
    </source>
</evidence>
<evidence type="ECO:0000256" key="2">
    <source>
        <dbReference type="ARBA" id="ARBA00023015"/>
    </source>
</evidence>
<protein>
    <recommendedName>
        <fullName evidence="6">X-box-binding protein 1</fullName>
    </recommendedName>
</protein>
<dbReference type="CDD" id="cd14691">
    <property type="entry name" value="bZIP_XBP1"/>
    <property type="match status" value="1"/>
</dbReference>
<dbReference type="AlphaFoldDB" id="A0A5K3FDU0"/>
<dbReference type="Pfam" id="PF00170">
    <property type="entry name" value="bZIP_1"/>
    <property type="match status" value="1"/>
</dbReference>